<dbReference type="PROSITE" id="PS50005">
    <property type="entry name" value="TPR"/>
    <property type="match status" value="1"/>
</dbReference>
<organism evidence="2 3">
    <name type="scientific">Pseudomonas nicosulfuronedens</name>
    <dbReference type="NCBI Taxonomy" id="2571105"/>
    <lineage>
        <taxon>Bacteria</taxon>
        <taxon>Pseudomonadati</taxon>
        <taxon>Pseudomonadota</taxon>
        <taxon>Gammaproteobacteria</taxon>
        <taxon>Pseudomonadales</taxon>
        <taxon>Pseudomonadaceae</taxon>
        <taxon>Pseudomonas</taxon>
    </lineage>
</organism>
<dbReference type="SUPFAM" id="SSF53756">
    <property type="entry name" value="UDP-Glycosyltransferase/glycogen phosphorylase"/>
    <property type="match status" value="1"/>
</dbReference>
<gene>
    <name evidence="2" type="ORF">FAS41_23305</name>
</gene>
<dbReference type="SUPFAM" id="SSF48452">
    <property type="entry name" value="TPR-like"/>
    <property type="match status" value="1"/>
</dbReference>
<evidence type="ECO:0000313" key="2">
    <source>
        <dbReference type="EMBL" id="TLX72226.1"/>
    </source>
</evidence>
<evidence type="ECO:0000313" key="3">
    <source>
        <dbReference type="Proteomes" id="UP000306635"/>
    </source>
</evidence>
<accession>A0A5R9QQX4</accession>
<dbReference type="Gene3D" id="1.25.40.10">
    <property type="entry name" value="Tetratricopeptide repeat domain"/>
    <property type="match status" value="1"/>
</dbReference>
<name>A0A5R9QQX4_9PSED</name>
<dbReference type="InterPro" id="IPR011990">
    <property type="entry name" value="TPR-like_helical_dom_sf"/>
</dbReference>
<dbReference type="RefSeq" id="WP_138525766.1">
    <property type="nucleotide sequence ID" value="NZ_JAOCBK010000030.1"/>
</dbReference>
<reference evidence="2 3" key="1">
    <citation type="submission" date="2019-04" db="EMBL/GenBank/DDBJ databases">
        <authorList>
            <person name="Li M."/>
        </authorList>
    </citation>
    <scope>NUCLEOTIDE SEQUENCE [LARGE SCALE GENOMIC DNA]</scope>
    <source>
        <strain evidence="2 3">LAM1902</strain>
    </source>
</reference>
<keyword evidence="1" id="KW-0802">TPR repeat</keyword>
<dbReference type="AlphaFoldDB" id="A0A5R9QQX4"/>
<dbReference type="InterPro" id="IPR019734">
    <property type="entry name" value="TPR_rpt"/>
</dbReference>
<evidence type="ECO:0000256" key="1">
    <source>
        <dbReference type="PROSITE-ProRule" id="PRU00339"/>
    </source>
</evidence>
<dbReference type="EMBL" id="SWDV01000035">
    <property type="protein sequence ID" value="TLX72226.1"/>
    <property type="molecule type" value="Genomic_DNA"/>
</dbReference>
<keyword evidence="3" id="KW-1185">Reference proteome</keyword>
<comment type="caution">
    <text evidence="2">The sequence shown here is derived from an EMBL/GenBank/DDBJ whole genome shotgun (WGS) entry which is preliminary data.</text>
</comment>
<dbReference type="Gene3D" id="3.40.50.2000">
    <property type="entry name" value="Glycogen Phosphorylase B"/>
    <property type="match status" value="1"/>
</dbReference>
<dbReference type="Proteomes" id="UP000306635">
    <property type="component" value="Unassembled WGS sequence"/>
</dbReference>
<protein>
    <submittedName>
        <fullName evidence="2">Tetratricopeptide repeat protein</fullName>
    </submittedName>
</protein>
<proteinExistence type="predicted"/>
<feature type="repeat" description="TPR" evidence="1">
    <location>
        <begin position="154"/>
        <end position="187"/>
    </location>
</feature>
<sequence>MTVLTHSPVLLDLAAAVQHARELQAQPVSCQQAWALFARMLEAFNLLAADEAMEVLDQLAGDAHLQPIALGLARRATERFPEQAHGWFHLGRNLLVGNAESADAHPALERAWELSPPSRAEFAVCFSAACLAARQWSEAERICRQRLEWQPACADAYSNLSIALRRQYQPEAAVEAARQALALEPGHEHAPSNLVLALVDCCRFPEALQTAREFLARRPTDDRLRLPMAELELRLGDWQAGWADMDARFAAIPQLGAQQEARERLLGVPRWRGESLAGKTLGIWLEQGYGDAILLVRFLPRFAQVVREQGGKLVFGCFGPLEKLFRPLIPEDVELNVDHLRATDYHLPLMSACADFGITEADVSGSPYLKASPQGVSKWRRRLKRDPRLHIALAWTGNPQQVRNDVRSLGRSSLLELLAQEGVLFHSVNPDMAELVSELAASGLPIVDQSASLGSFADTAELLKAVDAVVSTCTSTAHLAAALGAPTLLLLDKVGSYLWRCDTQRSPWYDSVRILRQNQLGDWSPVIQQLRRHLVSQVDAKHRHRS</sequence>
<dbReference type="OrthoDB" id="238183at2"/>